<protein>
    <recommendedName>
        <fullName evidence="2">Hypervirulence associated protein TUDOR domain-containing protein</fullName>
    </recommendedName>
</protein>
<feature type="compositionally biased region" description="Basic and acidic residues" evidence="1">
    <location>
        <begin position="197"/>
        <end position="228"/>
    </location>
</feature>
<feature type="compositionally biased region" description="Basic and acidic residues" evidence="1">
    <location>
        <begin position="94"/>
        <end position="130"/>
    </location>
</feature>
<evidence type="ECO:0000313" key="4">
    <source>
        <dbReference type="Proteomes" id="UP000799776"/>
    </source>
</evidence>
<dbReference type="AlphaFoldDB" id="A0A9P4HXK3"/>
<evidence type="ECO:0000259" key="2">
    <source>
        <dbReference type="Pfam" id="PF11160"/>
    </source>
</evidence>
<feature type="domain" description="Hypervirulence associated protein TUDOR" evidence="2">
    <location>
        <begin position="258"/>
        <end position="316"/>
    </location>
</feature>
<feature type="compositionally biased region" description="Basic and acidic residues" evidence="1">
    <location>
        <begin position="43"/>
        <end position="65"/>
    </location>
</feature>
<proteinExistence type="predicted"/>
<dbReference type="InterPro" id="IPR021331">
    <property type="entry name" value="Hva1_TUDOR"/>
</dbReference>
<name>A0A9P4HXK3_9PEZI</name>
<dbReference type="EMBL" id="ML978717">
    <property type="protein sequence ID" value="KAF2088316.1"/>
    <property type="molecule type" value="Genomic_DNA"/>
</dbReference>
<dbReference type="OrthoDB" id="3360421at2759"/>
<feature type="compositionally biased region" description="Basic and acidic residues" evidence="1">
    <location>
        <begin position="170"/>
        <end position="180"/>
    </location>
</feature>
<dbReference type="Gene3D" id="2.30.30.1060">
    <property type="match status" value="1"/>
</dbReference>
<accession>A0A9P4HXK3</accession>
<comment type="caution">
    <text evidence="3">The sequence shown here is derived from an EMBL/GenBank/DDBJ whole genome shotgun (WGS) entry which is preliminary data.</text>
</comment>
<gene>
    <name evidence="3" type="ORF">K490DRAFT_40461</name>
</gene>
<evidence type="ECO:0000313" key="3">
    <source>
        <dbReference type="EMBL" id="KAF2088316.1"/>
    </source>
</evidence>
<reference evidence="3" key="1">
    <citation type="journal article" date="2020" name="Stud. Mycol.">
        <title>101 Dothideomycetes genomes: a test case for predicting lifestyles and emergence of pathogens.</title>
        <authorList>
            <person name="Haridas S."/>
            <person name="Albert R."/>
            <person name="Binder M."/>
            <person name="Bloem J."/>
            <person name="Labutti K."/>
            <person name="Salamov A."/>
            <person name="Andreopoulos B."/>
            <person name="Baker S."/>
            <person name="Barry K."/>
            <person name="Bills G."/>
            <person name="Bluhm B."/>
            <person name="Cannon C."/>
            <person name="Castanera R."/>
            <person name="Culley D."/>
            <person name="Daum C."/>
            <person name="Ezra D."/>
            <person name="Gonzalez J."/>
            <person name="Henrissat B."/>
            <person name="Kuo A."/>
            <person name="Liang C."/>
            <person name="Lipzen A."/>
            <person name="Lutzoni F."/>
            <person name="Magnuson J."/>
            <person name="Mondo S."/>
            <person name="Nolan M."/>
            <person name="Ohm R."/>
            <person name="Pangilinan J."/>
            <person name="Park H.-J."/>
            <person name="Ramirez L."/>
            <person name="Alfaro M."/>
            <person name="Sun H."/>
            <person name="Tritt A."/>
            <person name="Yoshinaga Y."/>
            <person name="Zwiers L.-H."/>
            <person name="Turgeon B."/>
            <person name="Goodwin S."/>
            <person name="Spatafora J."/>
            <person name="Crous P."/>
            <person name="Grigoriev I."/>
        </authorList>
    </citation>
    <scope>NUCLEOTIDE SEQUENCE</scope>
    <source>
        <strain evidence="3">CBS 121410</strain>
    </source>
</reference>
<organism evidence="3 4">
    <name type="scientific">Saccharata proteae CBS 121410</name>
    <dbReference type="NCBI Taxonomy" id="1314787"/>
    <lineage>
        <taxon>Eukaryota</taxon>
        <taxon>Fungi</taxon>
        <taxon>Dikarya</taxon>
        <taxon>Ascomycota</taxon>
        <taxon>Pezizomycotina</taxon>
        <taxon>Dothideomycetes</taxon>
        <taxon>Dothideomycetes incertae sedis</taxon>
        <taxon>Botryosphaeriales</taxon>
        <taxon>Saccharataceae</taxon>
        <taxon>Saccharata</taxon>
    </lineage>
</organism>
<evidence type="ECO:0000256" key="1">
    <source>
        <dbReference type="SAM" id="MobiDB-lite"/>
    </source>
</evidence>
<feature type="compositionally biased region" description="Basic and acidic residues" evidence="1">
    <location>
        <begin position="144"/>
        <end position="159"/>
    </location>
</feature>
<dbReference type="Pfam" id="PF11160">
    <property type="entry name" value="Hva1_TUDOR"/>
    <property type="match status" value="1"/>
</dbReference>
<feature type="region of interest" description="Disordered" evidence="1">
    <location>
        <begin position="41"/>
        <end position="262"/>
    </location>
</feature>
<keyword evidence="4" id="KW-1185">Reference proteome</keyword>
<sequence length="319" mass="35836">MLSKLPIGLRSRLLFNQSAQLLPRTSPRVGYRALHAAVPSKMPARDKYSDPQLRDEVKEEIHNSDKGGAPGQWSARKAQMMASAYKKRGGTYTTDRKDQDESQKHLSKWTEEEWQTKEGSGDAKQEDGSRKRYLPKKAWEGMSEGEKRETDEKKVEGSMEGRQFVGNTVKAREQRAKANKEEDENPSSTNKKRGRPSKNDKEDQPNKKQKDSQGKAKKNDTKSDEKKNTKTTGTVGSKRDSADPPAKQGSAERLPKKGHTVHWKSLPGFIEGKVVEIVYEQKEVEGKQVKGSEKDPRVVLKSNSSGKIAVHKADAVYFD</sequence>
<dbReference type="Proteomes" id="UP000799776">
    <property type="component" value="Unassembled WGS sequence"/>
</dbReference>